<proteinExistence type="inferred from homology"/>
<dbReference type="FunFam" id="3.30.1330.40:FF:000001">
    <property type="entry name" value="L-PSP family endoribonuclease"/>
    <property type="match status" value="1"/>
</dbReference>
<name>A0A4R1G9L4_9BACT</name>
<comment type="caution">
    <text evidence="2">The sequence shown here is derived from an EMBL/GenBank/DDBJ whole genome shotgun (WGS) entry which is preliminary data.</text>
</comment>
<dbReference type="AlphaFoldDB" id="A0A4R1G9L4"/>
<protein>
    <submittedName>
        <fullName evidence="2">2-iminobutanoate/2-iminopropanoate deaminase</fullName>
    </submittedName>
</protein>
<dbReference type="InterPro" id="IPR006175">
    <property type="entry name" value="YjgF/YER057c/UK114"/>
</dbReference>
<evidence type="ECO:0000256" key="1">
    <source>
        <dbReference type="ARBA" id="ARBA00010552"/>
    </source>
</evidence>
<dbReference type="GO" id="GO:0005829">
    <property type="term" value="C:cytosol"/>
    <property type="evidence" value="ECO:0007669"/>
    <property type="project" value="TreeGrafter"/>
</dbReference>
<keyword evidence="3" id="KW-1185">Reference proteome</keyword>
<accession>A0A4R1G9L4</accession>
<dbReference type="RefSeq" id="WP_132527148.1">
    <property type="nucleotide sequence ID" value="NZ_SMFV01000005.1"/>
</dbReference>
<dbReference type="Gene3D" id="3.30.1330.40">
    <property type="entry name" value="RutC-like"/>
    <property type="match status" value="1"/>
</dbReference>
<evidence type="ECO:0000313" key="2">
    <source>
        <dbReference type="EMBL" id="TCK03303.1"/>
    </source>
</evidence>
<evidence type="ECO:0000313" key="3">
    <source>
        <dbReference type="Proteomes" id="UP000295777"/>
    </source>
</evidence>
<dbReference type="CDD" id="cd00448">
    <property type="entry name" value="YjgF_YER057c_UK114_family"/>
    <property type="match status" value="1"/>
</dbReference>
<sequence length="126" mass="13541">MKIIKTNRAPVPVGAYSQGILSGNLVFVSGQLGIDPQTGKLTEGFENQVRQALKNLEAILNAAGASKCSILKVTVFLTDISKFKTFNSIYEEFLSSCPVRPARSVVEVSALPLGAEVEVECIAQIR</sequence>
<organism evidence="2 3">
    <name type="scientific">Phorcysia thermohydrogeniphila</name>
    <dbReference type="NCBI Taxonomy" id="936138"/>
    <lineage>
        <taxon>Bacteria</taxon>
        <taxon>Pseudomonadati</taxon>
        <taxon>Aquificota</taxon>
        <taxon>Aquificia</taxon>
        <taxon>Desulfurobacteriales</taxon>
        <taxon>Desulfurobacteriaceae</taxon>
        <taxon>Phorcysia</taxon>
    </lineage>
</organism>
<dbReference type="PANTHER" id="PTHR11803:SF39">
    <property type="entry name" value="2-IMINOBUTANOATE_2-IMINOPROPANOATE DEAMINASE"/>
    <property type="match status" value="1"/>
</dbReference>
<dbReference type="GO" id="GO:0019239">
    <property type="term" value="F:deaminase activity"/>
    <property type="evidence" value="ECO:0007669"/>
    <property type="project" value="TreeGrafter"/>
</dbReference>
<dbReference type="OrthoDB" id="9803101at2"/>
<gene>
    <name evidence="2" type="ORF">CLV27_1374</name>
</gene>
<dbReference type="InterPro" id="IPR035959">
    <property type="entry name" value="RutC-like_sf"/>
</dbReference>
<reference evidence="2 3" key="1">
    <citation type="submission" date="2019-03" db="EMBL/GenBank/DDBJ databases">
        <title>Genomic Encyclopedia of Archaeal and Bacterial Type Strains, Phase II (KMG-II): from individual species to whole genera.</title>
        <authorList>
            <person name="Goeker M."/>
        </authorList>
    </citation>
    <scope>NUCLEOTIDE SEQUENCE [LARGE SCALE GENOMIC DNA]</scope>
    <source>
        <strain evidence="2 3">DSM 24425</strain>
    </source>
</reference>
<comment type="similarity">
    <text evidence="1">Belongs to the RutC family.</text>
</comment>
<dbReference type="EMBL" id="SMFV01000005">
    <property type="protein sequence ID" value="TCK03303.1"/>
    <property type="molecule type" value="Genomic_DNA"/>
</dbReference>
<dbReference type="SUPFAM" id="SSF55298">
    <property type="entry name" value="YjgF-like"/>
    <property type="match status" value="1"/>
</dbReference>
<dbReference type="Pfam" id="PF01042">
    <property type="entry name" value="Ribonuc_L-PSP"/>
    <property type="match status" value="1"/>
</dbReference>
<dbReference type="InterPro" id="IPR006056">
    <property type="entry name" value="RidA"/>
</dbReference>
<dbReference type="PANTHER" id="PTHR11803">
    <property type="entry name" value="2-IMINOBUTANOATE/2-IMINOPROPANOATE DEAMINASE RIDA"/>
    <property type="match status" value="1"/>
</dbReference>
<dbReference type="Proteomes" id="UP000295777">
    <property type="component" value="Unassembled WGS sequence"/>
</dbReference>
<dbReference type="NCBIfam" id="TIGR00004">
    <property type="entry name" value="Rid family detoxifying hydrolase"/>
    <property type="match status" value="1"/>
</dbReference>